<protein>
    <submittedName>
        <fullName evidence="1">UvrABC system protein C</fullName>
    </submittedName>
</protein>
<accession>A0A081RLM7</accession>
<proteinExistence type="predicted"/>
<dbReference type="SUPFAM" id="SSF82771">
    <property type="entry name" value="GIY-YIG endonuclease"/>
    <property type="match status" value="1"/>
</dbReference>
<sequence>MILKIMELLEDKMRVWLESAKFVKPNPGVYVLYNRSKHPIYIGETNNLEETFTKYVDTEFEDNECMQKTQFYQRVFADNPKELQLQIIEEFRNETNELPSCNSEIKVETH</sequence>
<dbReference type="AlphaFoldDB" id="A0A081RLM7"/>
<evidence type="ECO:0000313" key="2">
    <source>
        <dbReference type="Proteomes" id="UP000028059"/>
    </source>
</evidence>
<dbReference type="PATRIC" id="fig|1502293.3.peg.1385"/>
<dbReference type="Proteomes" id="UP000028059">
    <property type="component" value="Unassembled WGS sequence"/>
</dbReference>
<dbReference type="InterPro" id="IPR035901">
    <property type="entry name" value="GIY-YIG_endonuc_sf"/>
</dbReference>
<dbReference type="EMBL" id="JOKN01000033">
    <property type="protein sequence ID" value="KEQ56100.1"/>
    <property type="molecule type" value="Genomic_DNA"/>
</dbReference>
<organism evidence="1 2">
    <name type="scientific">Marine Group I thaumarchaeote SCGC AAA799-N04</name>
    <dbReference type="NCBI Taxonomy" id="1502293"/>
    <lineage>
        <taxon>Archaea</taxon>
        <taxon>Nitrososphaerota</taxon>
        <taxon>Marine Group I</taxon>
    </lineage>
</organism>
<evidence type="ECO:0000313" key="1">
    <source>
        <dbReference type="EMBL" id="KEQ56100.1"/>
    </source>
</evidence>
<dbReference type="Gene3D" id="3.40.1440.10">
    <property type="entry name" value="GIY-YIG endonuclease"/>
    <property type="match status" value="1"/>
</dbReference>
<gene>
    <name evidence="1" type="ORF">AAA799N04_01496</name>
</gene>
<comment type="caution">
    <text evidence="1">The sequence shown here is derived from an EMBL/GenBank/DDBJ whole genome shotgun (WGS) entry which is preliminary data.</text>
</comment>
<name>A0A081RLM7_9ARCH</name>
<keyword evidence="2" id="KW-1185">Reference proteome</keyword>
<reference evidence="1 2" key="1">
    <citation type="submission" date="2014-06" db="EMBL/GenBank/DDBJ databases">
        <authorList>
            <person name="Ngugi D.K."/>
            <person name="Blom J."/>
            <person name="Alam I."/>
            <person name="Rashid M."/>
            <person name="Ba Alawi W."/>
            <person name="Zhang G."/>
            <person name="Hikmawan T."/>
            <person name="Guan Y."/>
            <person name="Antunes A."/>
            <person name="Siam R."/>
            <person name="ElDorry H."/>
            <person name="Bajic V."/>
            <person name="Stingl U."/>
        </authorList>
    </citation>
    <scope>NUCLEOTIDE SEQUENCE [LARGE SCALE GENOMIC DNA]</scope>
    <source>
        <strain evidence="1">SCGC AAA799-N04</strain>
    </source>
</reference>